<dbReference type="Gene3D" id="3.40.50.720">
    <property type="entry name" value="NAD(P)-binding Rossmann-like Domain"/>
    <property type="match status" value="1"/>
</dbReference>
<dbReference type="InterPro" id="IPR052178">
    <property type="entry name" value="Sec_Metab_Biosynth_SDR"/>
</dbReference>
<dbReference type="CDD" id="cd05233">
    <property type="entry name" value="SDR_c"/>
    <property type="match status" value="1"/>
</dbReference>
<organism evidence="5 6">
    <name type="scientific">Sclerotinia sclerotiorum (strain ATCC 18683 / 1980 / Ss-1)</name>
    <name type="common">White mold</name>
    <name type="synonym">Whetzelinia sclerotiorum</name>
    <dbReference type="NCBI Taxonomy" id="665079"/>
    <lineage>
        <taxon>Eukaryota</taxon>
        <taxon>Fungi</taxon>
        <taxon>Dikarya</taxon>
        <taxon>Ascomycota</taxon>
        <taxon>Pezizomycotina</taxon>
        <taxon>Leotiomycetes</taxon>
        <taxon>Helotiales</taxon>
        <taxon>Sclerotiniaceae</taxon>
        <taxon>Sclerotinia</taxon>
    </lineage>
</organism>
<dbReference type="GeneID" id="5492248"/>
<dbReference type="PRINTS" id="PR00081">
    <property type="entry name" value="GDHRDH"/>
</dbReference>
<evidence type="ECO:0000313" key="6">
    <source>
        <dbReference type="Proteomes" id="UP000001312"/>
    </source>
</evidence>
<dbReference type="OMA" id="PWKIRAN"/>
<keyword evidence="6" id="KW-1185">Reference proteome</keyword>
<proteinExistence type="inferred from homology"/>
<dbReference type="EMBL" id="CH476623">
    <property type="protein sequence ID" value="EDN99482.1"/>
    <property type="molecule type" value="Genomic_DNA"/>
</dbReference>
<dbReference type="InParanoid" id="A7EAK4"/>
<dbReference type="PANTHER" id="PTHR43618:SF18">
    <property type="entry name" value="SHORT CHAIN DEHYDROGENASE_REDUCTASE FAMILY (AFU_ORTHOLOGUE AFUA_5G12480)"/>
    <property type="match status" value="1"/>
</dbReference>
<dbReference type="PROSITE" id="PS00061">
    <property type="entry name" value="ADH_SHORT"/>
    <property type="match status" value="1"/>
</dbReference>
<dbReference type="InterPro" id="IPR002347">
    <property type="entry name" value="SDR_fam"/>
</dbReference>
<gene>
    <name evidence="5" type="ORF">SS1G_02336</name>
</gene>
<dbReference type="InterPro" id="IPR036291">
    <property type="entry name" value="NAD(P)-bd_dom_sf"/>
</dbReference>
<evidence type="ECO:0000256" key="4">
    <source>
        <dbReference type="SAM" id="MobiDB-lite"/>
    </source>
</evidence>
<evidence type="ECO:0000256" key="1">
    <source>
        <dbReference type="ARBA" id="ARBA00006484"/>
    </source>
</evidence>
<keyword evidence="3" id="KW-0560">Oxidoreductase</keyword>
<dbReference type="InterPro" id="IPR020904">
    <property type="entry name" value="Sc_DH/Rdtase_CS"/>
</dbReference>
<dbReference type="Proteomes" id="UP000001312">
    <property type="component" value="Unassembled WGS sequence"/>
</dbReference>
<accession>A7EAK4</accession>
<dbReference type="RefSeq" id="XP_001596120.1">
    <property type="nucleotide sequence ID" value="XM_001596070.1"/>
</dbReference>
<name>A7EAK4_SCLS1</name>
<dbReference type="AlphaFoldDB" id="A7EAK4"/>
<evidence type="ECO:0000256" key="3">
    <source>
        <dbReference type="ARBA" id="ARBA00023002"/>
    </source>
</evidence>
<evidence type="ECO:0000313" key="5">
    <source>
        <dbReference type="EMBL" id="EDN99482.1"/>
    </source>
</evidence>
<sequence>MATSTLHAANLFNVNGLVAVITGGGTGIGLMMTRALALNGAAKVYIIGRRKEPLEAAASSIETGNVIPIVGDVTDKEVLASIVSRIESEVGYINLLVANSGMAGPQATQIPTASSSLSEFTAAYGSPSVSDVVKTFELNTVAVYFSVMAFLDLLDKGNKKGNVSQTSQVIATSSITAFNRNIPGSFIYGQTKAATTHLMKQLSTQLVPYDIRCNTIAPGLFPSEMAAGIIGSGVFPRERIPLQRVGTEEEMAGCILFLASKAGAYCTHALIVVDGGRINCFGAKLCIVCSFHQMRPGWTENLEENFFPDLADVQNKFIPTKKSLTKQIEILTAKRMRERGGKRRRRIPNIESAQGNAKEDRGPQQYPAEAKHSANKE</sequence>
<dbReference type="STRING" id="665079.A7EAK4"/>
<dbReference type="GO" id="GO:0016491">
    <property type="term" value="F:oxidoreductase activity"/>
    <property type="evidence" value="ECO:0007669"/>
    <property type="project" value="UniProtKB-KW"/>
</dbReference>
<feature type="region of interest" description="Disordered" evidence="4">
    <location>
        <begin position="337"/>
        <end position="377"/>
    </location>
</feature>
<dbReference type="PANTHER" id="PTHR43618">
    <property type="entry name" value="7-ALPHA-HYDROXYSTEROID DEHYDROGENASE"/>
    <property type="match status" value="1"/>
</dbReference>
<reference evidence="6" key="1">
    <citation type="journal article" date="2011" name="PLoS Genet.">
        <title>Genomic analysis of the necrotrophic fungal pathogens Sclerotinia sclerotiorum and Botrytis cinerea.</title>
        <authorList>
            <person name="Amselem J."/>
            <person name="Cuomo C.A."/>
            <person name="van Kan J.A."/>
            <person name="Viaud M."/>
            <person name="Benito E.P."/>
            <person name="Couloux A."/>
            <person name="Coutinho P.M."/>
            <person name="de Vries R.P."/>
            <person name="Dyer P.S."/>
            <person name="Fillinger S."/>
            <person name="Fournier E."/>
            <person name="Gout L."/>
            <person name="Hahn M."/>
            <person name="Kohn L."/>
            <person name="Lapalu N."/>
            <person name="Plummer K.M."/>
            <person name="Pradier J.M."/>
            <person name="Quevillon E."/>
            <person name="Sharon A."/>
            <person name="Simon A."/>
            <person name="ten Have A."/>
            <person name="Tudzynski B."/>
            <person name="Tudzynski P."/>
            <person name="Wincker P."/>
            <person name="Andrew M."/>
            <person name="Anthouard V."/>
            <person name="Beever R.E."/>
            <person name="Beffa R."/>
            <person name="Benoit I."/>
            <person name="Bouzid O."/>
            <person name="Brault B."/>
            <person name="Chen Z."/>
            <person name="Choquer M."/>
            <person name="Collemare J."/>
            <person name="Cotton P."/>
            <person name="Danchin E.G."/>
            <person name="Da Silva C."/>
            <person name="Gautier A."/>
            <person name="Giraud C."/>
            <person name="Giraud T."/>
            <person name="Gonzalez C."/>
            <person name="Grossetete S."/>
            <person name="Guldener U."/>
            <person name="Henrissat B."/>
            <person name="Howlett B.J."/>
            <person name="Kodira C."/>
            <person name="Kretschmer M."/>
            <person name="Lappartient A."/>
            <person name="Leroch M."/>
            <person name="Levis C."/>
            <person name="Mauceli E."/>
            <person name="Neuveglise C."/>
            <person name="Oeser B."/>
            <person name="Pearson M."/>
            <person name="Poulain J."/>
            <person name="Poussereau N."/>
            <person name="Quesneville H."/>
            <person name="Rascle C."/>
            <person name="Schumacher J."/>
            <person name="Segurens B."/>
            <person name="Sexton A."/>
            <person name="Silva E."/>
            <person name="Sirven C."/>
            <person name="Soanes D.M."/>
            <person name="Talbot N.J."/>
            <person name="Templeton M."/>
            <person name="Yandava C."/>
            <person name="Yarden O."/>
            <person name="Zeng Q."/>
            <person name="Rollins J.A."/>
            <person name="Lebrun M.H."/>
            <person name="Dickman M."/>
        </authorList>
    </citation>
    <scope>NUCLEOTIDE SEQUENCE [LARGE SCALE GENOMIC DNA]</scope>
    <source>
        <strain evidence="6">ATCC 18683 / 1980 / Ss-1</strain>
    </source>
</reference>
<dbReference type="eggNOG" id="KOG0725">
    <property type="taxonomic scope" value="Eukaryota"/>
</dbReference>
<dbReference type="KEGG" id="ssl:SS1G_02336"/>
<dbReference type="Pfam" id="PF13561">
    <property type="entry name" value="adh_short_C2"/>
    <property type="match status" value="1"/>
</dbReference>
<evidence type="ECO:0000256" key="2">
    <source>
        <dbReference type="ARBA" id="ARBA00022857"/>
    </source>
</evidence>
<dbReference type="HOGENOM" id="CLU_010194_12_1_1"/>
<feature type="compositionally biased region" description="Basic residues" evidence="4">
    <location>
        <begin position="337"/>
        <end position="347"/>
    </location>
</feature>
<keyword evidence="2" id="KW-0521">NADP</keyword>
<comment type="similarity">
    <text evidence="1">Belongs to the short-chain dehydrogenases/reductases (SDR) family.</text>
</comment>
<protein>
    <submittedName>
        <fullName evidence="5">Uncharacterized protein</fullName>
    </submittedName>
</protein>
<dbReference type="SUPFAM" id="SSF51735">
    <property type="entry name" value="NAD(P)-binding Rossmann-fold domains"/>
    <property type="match status" value="1"/>
</dbReference>